<feature type="region of interest" description="Disordered" evidence="2">
    <location>
        <begin position="88"/>
        <end position="113"/>
    </location>
</feature>
<dbReference type="SUPFAM" id="SSF51294">
    <property type="entry name" value="Hedgehog/intein (Hint) domain"/>
    <property type="match status" value="1"/>
</dbReference>
<evidence type="ECO:0000259" key="3">
    <source>
        <dbReference type="SMART" id="SM00306"/>
    </source>
</evidence>
<gene>
    <name evidence="4" type="ORF">LEP48_04095</name>
</gene>
<proteinExistence type="predicted"/>
<dbReference type="Proteomes" id="UP001319870">
    <property type="component" value="Unassembled WGS sequence"/>
</dbReference>
<evidence type="ECO:0000313" key="5">
    <source>
        <dbReference type="Proteomes" id="UP001319870"/>
    </source>
</evidence>
<dbReference type="Pfam" id="PF25023">
    <property type="entry name" value="TEN_YD-shell"/>
    <property type="match status" value="1"/>
</dbReference>
<accession>A0ABS7ZFC2</accession>
<dbReference type="CDD" id="cd00081">
    <property type="entry name" value="Hint"/>
    <property type="match status" value="1"/>
</dbReference>
<dbReference type="InterPro" id="IPR003587">
    <property type="entry name" value="Hint_dom_N"/>
</dbReference>
<dbReference type="PROSITE" id="PS50817">
    <property type="entry name" value="INTEIN_N_TER"/>
    <property type="match status" value="1"/>
</dbReference>
<dbReference type="NCBIfam" id="TIGR01443">
    <property type="entry name" value="intein_Cterm"/>
    <property type="match status" value="1"/>
</dbReference>
<dbReference type="InterPro" id="IPR022385">
    <property type="entry name" value="Rhs_assc_core"/>
</dbReference>
<sequence>MTRDTGTDLAASYTYDDAGNVTRIDNNPTATGAPARDTQCFTNDGLGRLTSAWTPQDASCTTAKTVPGLGGPAQYWMDYTYDPVGNRTSVTEHTTSGTSTASYTYPAPGQEQPHAVTQVTNGTDGTAVSSYAYDASGNTTTRAPAGAAAQTLTWDAEGELAQVTGDGETDASTDASFVYTADGDRLIRKQDGTTTVHLPGGQELTLTAAGTTKATRYYTWAGQTIAVRTGAGFDDVSTLVNDHHGTAGLSITNVTATITHRYQDPFGNTRGTTPTAWSGDHGFLDKPTDTTGLTAIGARYYDPTIGRFTSVDPIMDLADPQQWHGYAYANNNPVTLSDPTGLRPVGAGHVGYTPTKSGPQGGDPCAGAMAGCGGPKPPVRTKDSGDGRASNGGSPSTANSSSTQSSVVGNSHEGVIEEIVTWARDFEQDHPILAGVLGIEDAIGCLVDGRWQSCAWLLASFIPAGKLARLGKAGFEVADAAIDGTRAANAAGRSADEVIEGAGAACRLPNSFDAGTLVLMADGTRKSIEDVELGDEVIATDPETGERGSRKVIDVIRHGGVHTMVDIEFFGGGQVDATDEHPFWVVSEDAWVDAIDLAVGDVVVTASGSTLNVTSVRGSRYDLMAYNLTIADLHTYHVSADAILVHNAGDDSPVGEVFRDGAYRFQIFSNDHAPAHGHLQGPGIKGHGIQIGQNGKPLDPNIELNSAQQRVVDSNLKAIRSSIRGYMSWYKQNPGC</sequence>
<dbReference type="InterPro" id="IPR050708">
    <property type="entry name" value="T6SS_VgrG/RHS"/>
</dbReference>
<dbReference type="InterPro" id="IPR006141">
    <property type="entry name" value="Intein_N"/>
</dbReference>
<dbReference type="Pfam" id="PF07591">
    <property type="entry name" value="PT-HINT"/>
    <property type="match status" value="1"/>
</dbReference>
<dbReference type="InterPro" id="IPR056823">
    <property type="entry name" value="TEN-like_YD-shell"/>
</dbReference>
<dbReference type="Gene3D" id="2.180.10.10">
    <property type="entry name" value="RHS repeat-associated core"/>
    <property type="match status" value="1"/>
</dbReference>
<dbReference type="InterPro" id="IPR030934">
    <property type="entry name" value="Intein_C"/>
</dbReference>
<dbReference type="PANTHER" id="PTHR32305:SF17">
    <property type="entry name" value="TRNA NUCLEASE WAPA"/>
    <property type="match status" value="1"/>
</dbReference>
<dbReference type="SMART" id="SM00306">
    <property type="entry name" value="HintN"/>
    <property type="match status" value="1"/>
</dbReference>
<keyword evidence="1" id="KW-0677">Repeat</keyword>
<feature type="compositionally biased region" description="Low complexity" evidence="2">
    <location>
        <begin position="389"/>
        <end position="410"/>
    </location>
</feature>
<organism evidence="4 5">
    <name type="scientific">Isoptericola luteus</name>
    <dbReference type="NCBI Taxonomy" id="2879484"/>
    <lineage>
        <taxon>Bacteria</taxon>
        <taxon>Bacillati</taxon>
        <taxon>Actinomycetota</taxon>
        <taxon>Actinomycetes</taxon>
        <taxon>Micrococcales</taxon>
        <taxon>Promicromonosporaceae</taxon>
        <taxon>Isoptericola</taxon>
    </lineage>
</organism>
<dbReference type="NCBIfam" id="TIGR03696">
    <property type="entry name" value="Rhs_assc_core"/>
    <property type="match status" value="1"/>
</dbReference>
<name>A0ABS7ZFC2_9MICO</name>
<feature type="region of interest" description="Disordered" evidence="2">
    <location>
        <begin position="347"/>
        <end position="410"/>
    </location>
</feature>
<keyword evidence="5" id="KW-1185">Reference proteome</keyword>
<protein>
    <recommendedName>
        <fullName evidence="3">Hint domain-containing protein</fullName>
    </recommendedName>
</protein>
<comment type="caution">
    <text evidence="4">The sequence shown here is derived from an EMBL/GenBank/DDBJ whole genome shotgun (WGS) entry which is preliminary data.</text>
</comment>
<evidence type="ECO:0000256" key="2">
    <source>
        <dbReference type="SAM" id="MobiDB-lite"/>
    </source>
</evidence>
<dbReference type="EMBL" id="JAIXCQ010000002">
    <property type="protein sequence ID" value="MCA5892534.1"/>
    <property type="molecule type" value="Genomic_DNA"/>
</dbReference>
<feature type="compositionally biased region" description="Low complexity" evidence="2">
    <location>
        <begin position="94"/>
        <end position="105"/>
    </location>
</feature>
<evidence type="ECO:0000313" key="4">
    <source>
        <dbReference type="EMBL" id="MCA5892534.1"/>
    </source>
</evidence>
<feature type="domain" description="Hint" evidence="3">
    <location>
        <begin position="509"/>
        <end position="607"/>
    </location>
</feature>
<dbReference type="PANTHER" id="PTHR32305">
    <property type="match status" value="1"/>
</dbReference>
<dbReference type="InterPro" id="IPR036844">
    <property type="entry name" value="Hint_dom_sf"/>
</dbReference>
<dbReference type="RefSeq" id="WP_225564305.1">
    <property type="nucleotide sequence ID" value="NZ_JAIXCQ010000002.1"/>
</dbReference>
<reference evidence="4 5" key="1">
    <citation type="submission" date="2021-09" db="EMBL/GenBank/DDBJ databases">
        <title>Isoptericola luteus sp. nov., a novel bacterium isolated from Harbin, the capital city of Heilongjiang province.</title>
        <authorList>
            <person name="Li J."/>
        </authorList>
    </citation>
    <scope>NUCLEOTIDE SEQUENCE [LARGE SCALE GENOMIC DNA]</scope>
    <source>
        <strain evidence="4 5">NEAU-Y5</strain>
    </source>
</reference>
<dbReference type="Gene3D" id="2.170.16.10">
    <property type="entry name" value="Hedgehog/Intein (Hint) domain"/>
    <property type="match status" value="1"/>
</dbReference>
<evidence type="ECO:0000256" key="1">
    <source>
        <dbReference type="ARBA" id="ARBA00022737"/>
    </source>
</evidence>